<dbReference type="EMBL" id="FRAC01000038">
    <property type="protein sequence ID" value="SHL56980.1"/>
    <property type="molecule type" value="Genomic_DNA"/>
</dbReference>
<dbReference type="STRING" id="1121322.SAMN02745136_05202"/>
<proteinExistence type="predicted"/>
<gene>
    <name evidence="1" type="ORF">SAMN02745136_05202</name>
</gene>
<organism evidence="1 2">
    <name type="scientific">Anaerocolumna jejuensis DSM 15929</name>
    <dbReference type="NCBI Taxonomy" id="1121322"/>
    <lineage>
        <taxon>Bacteria</taxon>
        <taxon>Bacillati</taxon>
        <taxon>Bacillota</taxon>
        <taxon>Clostridia</taxon>
        <taxon>Lachnospirales</taxon>
        <taxon>Lachnospiraceae</taxon>
        <taxon>Anaerocolumna</taxon>
    </lineage>
</organism>
<dbReference type="AlphaFoldDB" id="A0A1M7BPT7"/>
<evidence type="ECO:0000313" key="1">
    <source>
        <dbReference type="EMBL" id="SHL56980.1"/>
    </source>
</evidence>
<evidence type="ECO:0000313" key="2">
    <source>
        <dbReference type="Proteomes" id="UP000184386"/>
    </source>
</evidence>
<reference evidence="1 2" key="1">
    <citation type="submission" date="2016-11" db="EMBL/GenBank/DDBJ databases">
        <authorList>
            <person name="Jaros S."/>
            <person name="Januszkiewicz K."/>
            <person name="Wedrychowicz H."/>
        </authorList>
    </citation>
    <scope>NUCLEOTIDE SEQUENCE [LARGE SCALE GENOMIC DNA]</scope>
    <source>
        <strain evidence="1 2">DSM 15929</strain>
    </source>
</reference>
<keyword evidence="2" id="KW-1185">Reference proteome</keyword>
<dbReference type="Proteomes" id="UP000184386">
    <property type="component" value="Unassembled WGS sequence"/>
</dbReference>
<accession>A0A1M7BPT7</accession>
<sequence length="39" mass="4521">MAVLSVFDRYVFESIVEKVIAGGYDEDRNKYSAQLQHNK</sequence>
<protein>
    <submittedName>
        <fullName evidence="1">Uncharacterized protein</fullName>
    </submittedName>
</protein>
<name>A0A1M7BPT7_9FIRM</name>